<evidence type="ECO:0000313" key="2">
    <source>
        <dbReference type="Proteomes" id="UP000001868"/>
    </source>
</evidence>
<dbReference type="Proteomes" id="UP000001868">
    <property type="component" value="Chromosome"/>
</dbReference>
<evidence type="ECO:0000313" key="1">
    <source>
        <dbReference type="EMBL" id="ACG79637.1"/>
    </source>
</evidence>
<dbReference type="STRING" id="450851.PHZ_c3228"/>
<dbReference type="RefSeq" id="WP_012523775.1">
    <property type="nucleotide sequence ID" value="NC_011144.1"/>
</dbReference>
<dbReference type="AlphaFoldDB" id="B4RAN9"/>
<name>B4RAN9_PHEZH</name>
<dbReference type="HOGENOM" id="CLU_1977003_0_0_5"/>
<proteinExistence type="predicted"/>
<sequence>MGVYVGWALDRGEREALLARFPARYARAVADHVTLAFEPTEPALPTETSGEIVGEADDGRGVQAMVVRIAGTTDRPDGSTYHITWSLADGRRAVESNDVIRQHGWRPLDAPVRVRLEPRLFRP</sequence>
<protein>
    <submittedName>
        <fullName evidence="1">Uncharacterized protein</fullName>
    </submittedName>
</protein>
<gene>
    <name evidence="1" type="ordered locus">PHZ_c3228</name>
</gene>
<dbReference type="OrthoDB" id="7510933at2"/>
<keyword evidence="2" id="KW-1185">Reference proteome</keyword>
<organism evidence="1 2">
    <name type="scientific">Phenylobacterium zucineum (strain HLK1)</name>
    <dbReference type="NCBI Taxonomy" id="450851"/>
    <lineage>
        <taxon>Bacteria</taxon>
        <taxon>Pseudomonadati</taxon>
        <taxon>Pseudomonadota</taxon>
        <taxon>Alphaproteobacteria</taxon>
        <taxon>Caulobacterales</taxon>
        <taxon>Caulobacteraceae</taxon>
        <taxon>Phenylobacterium</taxon>
    </lineage>
</organism>
<reference evidence="1 2" key="1">
    <citation type="journal article" date="2008" name="BMC Genomics">
        <title>Complete genome of Phenylobacterium zucineum - a novel facultative intracellular bacterium isolated from human erythroleukemia cell line K562.</title>
        <authorList>
            <person name="Luo Y."/>
            <person name="Xu X."/>
            <person name="Ding Z."/>
            <person name="Liu Z."/>
            <person name="Zhang B."/>
            <person name="Yan Z."/>
            <person name="Sun J."/>
            <person name="Hu S."/>
            <person name="Hu X."/>
        </authorList>
    </citation>
    <scope>NUCLEOTIDE SEQUENCE [LARGE SCALE GENOMIC DNA]</scope>
    <source>
        <strain evidence="1 2">HLK1</strain>
    </source>
</reference>
<accession>B4RAN9</accession>
<dbReference type="KEGG" id="pzu:PHZ_c3228"/>
<dbReference type="eggNOG" id="ENOG5033M42">
    <property type="taxonomic scope" value="Bacteria"/>
</dbReference>
<dbReference type="EMBL" id="CP000747">
    <property type="protein sequence ID" value="ACG79637.1"/>
    <property type="molecule type" value="Genomic_DNA"/>
</dbReference>